<accession>A0A8J3ILN9</accession>
<proteinExistence type="predicted"/>
<evidence type="ECO:0000313" key="2">
    <source>
        <dbReference type="EMBL" id="GHO96153.1"/>
    </source>
</evidence>
<feature type="transmembrane region" description="Helical" evidence="1">
    <location>
        <begin position="78"/>
        <end position="96"/>
    </location>
</feature>
<evidence type="ECO:0000256" key="1">
    <source>
        <dbReference type="SAM" id="Phobius"/>
    </source>
</evidence>
<feature type="transmembrane region" description="Helical" evidence="1">
    <location>
        <begin position="44"/>
        <end position="66"/>
    </location>
</feature>
<dbReference type="EMBL" id="BNJK01000001">
    <property type="protein sequence ID" value="GHO96153.1"/>
    <property type="molecule type" value="Genomic_DNA"/>
</dbReference>
<organism evidence="2 3">
    <name type="scientific">Reticulibacter mediterranei</name>
    <dbReference type="NCBI Taxonomy" id="2778369"/>
    <lineage>
        <taxon>Bacteria</taxon>
        <taxon>Bacillati</taxon>
        <taxon>Chloroflexota</taxon>
        <taxon>Ktedonobacteria</taxon>
        <taxon>Ktedonobacterales</taxon>
        <taxon>Reticulibacteraceae</taxon>
        <taxon>Reticulibacter</taxon>
    </lineage>
</organism>
<evidence type="ECO:0000313" key="3">
    <source>
        <dbReference type="Proteomes" id="UP000597444"/>
    </source>
</evidence>
<feature type="transmembrane region" description="Helical" evidence="1">
    <location>
        <begin position="20"/>
        <end position="38"/>
    </location>
</feature>
<keyword evidence="1" id="KW-1133">Transmembrane helix</keyword>
<dbReference type="RefSeq" id="WP_220206796.1">
    <property type="nucleotide sequence ID" value="NZ_BNJK01000001.1"/>
</dbReference>
<gene>
    <name evidence="2" type="ORF">KSF_062010</name>
</gene>
<keyword evidence="1" id="KW-0812">Transmembrane</keyword>
<sequence length="144" mass="16213">MPDKMYKVNQQKRLQSNFMYGGLIGIGILFIIDLINQTPLDGTLTIALFCFSIALPFLGLLIVRNYQEATHEYTVQSTHMHIANWLGILGIFAGLLAEIWHILWIAGCIFLLCSLWGIIGYSLFQTALKKANQREDAEKPAQPS</sequence>
<keyword evidence="1" id="KW-0472">Membrane</keyword>
<name>A0A8J3ILN9_9CHLR</name>
<dbReference type="AlphaFoldDB" id="A0A8J3ILN9"/>
<protein>
    <submittedName>
        <fullName evidence="2">Uncharacterized protein</fullName>
    </submittedName>
</protein>
<keyword evidence="3" id="KW-1185">Reference proteome</keyword>
<dbReference type="Proteomes" id="UP000597444">
    <property type="component" value="Unassembled WGS sequence"/>
</dbReference>
<comment type="caution">
    <text evidence="2">The sequence shown here is derived from an EMBL/GenBank/DDBJ whole genome shotgun (WGS) entry which is preliminary data.</text>
</comment>
<feature type="transmembrane region" description="Helical" evidence="1">
    <location>
        <begin position="102"/>
        <end position="124"/>
    </location>
</feature>
<reference evidence="2" key="1">
    <citation type="submission" date="2020-10" db="EMBL/GenBank/DDBJ databases">
        <title>Taxonomic study of unclassified bacteria belonging to the class Ktedonobacteria.</title>
        <authorList>
            <person name="Yabe S."/>
            <person name="Wang C.M."/>
            <person name="Zheng Y."/>
            <person name="Sakai Y."/>
            <person name="Cavaletti L."/>
            <person name="Monciardini P."/>
            <person name="Donadio S."/>
        </authorList>
    </citation>
    <scope>NUCLEOTIDE SEQUENCE</scope>
    <source>
        <strain evidence="2">ID150040</strain>
    </source>
</reference>